<dbReference type="SUPFAM" id="SSF54975">
    <property type="entry name" value="Acylphosphatase/BLUF domain-like"/>
    <property type="match status" value="1"/>
</dbReference>
<keyword evidence="3" id="KW-1185">Reference proteome</keyword>
<dbReference type="InterPro" id="IPR036046">
    <property type="entry name" value="Acylphosphatase-like_dom_sf"/>
</dbReference>
<dbReference type="PROSITE" id="PS50925">
    <property type="entry name" value="BLUF"/>
    <property type="match status" value="1"/>
</dbReference>
<evidence type="ECO:0000313" key="2">
    <source>
        <dbReference type="EMBL" id="MYN02012.1"/>
    </source>
</evidence>
<dbReference type="Pfam" id="PF04940">
    <property type="entry name" value="BLUF"/>
    <property type="match status" value="1"/>
</dbReference>
<evidence type="ECO:0000259" key="1">
    <source>
        <dbReference type="PROSITE" id="PS50925"/>
    </source>
</evidence>
<feature type="domain" description="BLUF" evidence="1">
    <location>
        <begin position="2"/>
        <end position="93"/>
    </location>
</feature>
<dbReference type="RefSeq" id="WP_161025025.1">
    <property type="nucleotide sequence ID" value="NZ_WWCJ01000005.1"/>
</dbReference>
<dbReference type="InterPro" id="IPR007024">
    <property type="entry name" value="BLUF_domain"/>
</dbReference>
<dbReference type="GO" id="GO:0009882">
    <property type="term" value="F:blue light photoreceptor activity"/>
    <property type="evidence" value="ECO:0007669"/>
    <property type="project" value="InterPro"/>
</dbReference>
<organism evidence="2 3">
    <name type="scientific">Pseudoduganella guangdongensis</name>
    <dbReference type="NCBI Taxonomy" id="2692179"/>
    <lineage>
        <taxon>Bacteria</taxon>
        <taxon>Pseudomonadati</taxon>
        <taxon>Pseudomonadota</taxon>
        <taxon>Betaproteobacteria</taxon>
        <taxon>Burkholderiales</taxon>
        <taxon>Oxalobacteraceae</taxon>
        <taxon>Telluria group</taxon>
        <taxon>Pseudoduganella</taxon>
    </lineage>
</organism>
<evidence type="ECO:0000313" key="3">
    <source>
        <dbReference type="Proteomes" id="UP000448575"/>
    </source>
</evidence>
<dbReference type="Proteomes" id="UP000448575">
    <property type="component" value="Unassembled WGS sequence"/>
</dbReference>
<gene>
    <name evidence="2" type="ORF">GTP41_07840</name>
</gene>
<dbReference type="Gene3D" id="3.30.70.100">
    <property type="match status" value="1"/>
</dbReference>
<comment type="caution">
    <text evidence="2">The sequence shown here is derived from an EMBL/GenBank/DDBJ whole genome shotgun (WGS) entry which is preliminary data.</text>
</comment>
<sequence>MLVQLLYASRAVYGADTATINAILQKARLHNPDAGITGVLCHSQHYFLQLLEGGRDQVNQLYARILRDQRHSDVTLLHYEEIQERHYSGWVMGQTNLDKLNAATVLRYSPLPVFDPYAMPASSTLALIEELASSAAVQGGA</sequence>
<dbReference type="EMBL" id="WWCJ01000005">
    <property type="protein sequence ID" value="MYN02012.1"/>
    <property type="molecule type" value="Genomic_DNA"/>
</dbReference>
<protein>
    <submittedName>
        <fullName evidence="2">Blue light sensor protein</fullName>
    </submittedName>
</protein>
<proteinExistence type="predicted"/>
<dbReference type="SMART" id="SM01034">
    <property type="entry name" value="BLUF"/>
    <property type="match status" value="1"/>
</dbReference>
<name>A0A6N9HG64_9BURK</name>
<dbReference type="AlphaFoldDB" id="A0A6N9HG64"/>
<accession>A0A6N9HG64</accession>
<dbReference type="GO" id="GO:0071949">
    <property type="term" value="F:FAD binding"/>
    <property type="evidence" value="ECO:0007669"/>
    <property type="project" value="InterPro"/>
</dbReference>
<reference evidence="2 3" key="1">
    <citation type="submission" date="2019-12" db="EMBL/GenBank/DDBJ databases">
        <title>Novel species isolated from a subtropical stream in China.</title>
        <authorList>
            <person name="Lu H."/>
        </authorList>
    </citation>
    <scope>NUCLEOTIDE SEQUENCE [LARGE SCALE GENOMIC DNA]</scope>
    <source>
        <strain evidence="2 3">DS3</strain>
    </source>
</reference>